<evidence type="ECO:0000259" key="3">
    <source>
        <dbReference type="PROSITE" id="PS50018"/>
    </source>
</evidence>
<proteinExistence type="predicted"/>
<dbReference type="PROSITE" id="PS50848">
    <property type="entry name" value="START"/>
    <property type="match status" value="1"/>
</dbReference>
<protein>
    <recommendedName>
        <fullName evidence="7">Ras-GAP domain-containing protein</fullName>
    </recommendedName>
</protein>
<dbReference type="GO" id="GO:0005096">
    <property type="term" value="F:GTPase activator activity"/>
    <property type="evidence" value="ECO:0007669"/>
    <property type="project" value="UniProtKB-KW"/>
</dbReference>
<evidence type="ECO:0000256" key="2">
    <source>
        <dbReference type="SAM" id="MobiDB-lite"/>
    </source>
</evidence>
<dbReference type="InterPro" id="IPR023393">
    <property type="entry name" value="START-like_dom_sf"/>
</dbReference>
<dbReference type="Pfam" id="PF00616">
    <property type="entry name" value="RasGAP"/>
    <property type="match status" value="2"/>
</dbReference>
<dbReference type="InterPro" id="IPR008936">
    <property type="entry name" value="Rho_GTPase_activation_prot"/>
</dbReference>
<dbReference type="SMART" id="SM00323">
    <property type="entry name" value="RasGAP"/>
    <property type="match status" value="1"/>
</dbReference>
<feature type="region of interest" description="Disordered" evidence="2">
    <location>
        <begin position="1"/>
        <end position="23"/>
    </location>
</feature>
<feature type="domain" description="START" evidence="4">
    <location>
        <begin position="399"/>
        <end position="588"/>
    </location>
</feature>
<organism evidence="5 6">
    <name type="scientific">Aphanomyces euteiches</name>
    <dbReference type="NCBI Taxonomy" id="100861"/>
    <lineage>
        <taxon>Eukaryota</taxon>
        <taxon>Sar</taxon>
        <taxon>Stramenopiles</taxon>
        <taxon>Oomycota</taxon>
        <taxon>Saprolegniomycetes</taxon>
        <taxon>Saprolegniales</taxon>
        <taxon>Verrucalvaceae</taxon>
        <taxon>Aphanomyces</taxon>
    </lineage>
</organism>
<dbReference type="GO" id="GO:0008289">
    <property type="term" value="F:lipid binding"/>
    <property type="evidence" value="ECO:0007669"/>
    <property type="project" value="InterPro"/>
</dbReference>
<dbReference type="Gene3D" id="3.30.530.20">
    <property type="match status" value="1"/>
</dbReference>
<dbReference type="PROSITE" id="PS50018">
    <property type="entry name" value="RAS_GTPASE_ACTIV_2"/>
    <property type="match status" value="1"/>
</dbReference>
<evidence type="ECO:0000256" key="1">
    <source>
        <dbReference type="ARBA" id="ARBA00022468"/>
    </source>
</evidence>
<sequence>MDSEMPPSVTDEPPDSIRGLSLDNESLSPTWMQTLTSDPDFELARQLLDRPGDIKQLTKAYMCLFENNQYIAFLRCMIDNEVAQSEESNALMRGNTPTMKVLTEFAYTVGAEFLQEVLADPLTQLIFRSTQSLEVNHLVVEDADQLHDHQVQLEAMAQTILDRLVATPFPPPLSSICVALRRSVASRFHVHTDAVMGGFLFLRVLCPVIIKPYHSCVFPTLDKASVAPHALRSSILVAKLLQNLANNALFKEDYMAVFNPFIRCNFPTVVAFYDRICSDTSTDLSWSPSLMDVSTALEIVQDRYKSYVSTTAAISSPQSPLTALDNNAKVDMSVTLSLDRNKRRPLSSLELTAQTSFLSHRGVDTPETEPPPAHELVVQVQYDEMAHRGLMSLVRAIDDPSGWVSVQEKQSVAVLSRKRKNLYELKATVCIEEEPSTCLAFIASPCGRELWSTWGHEVRQIEQVDESSQVVHRTNYGSKIPKFLLWCCMQLQDACELETLFSPSLTGDYALVFQTMARADVPPAAGVVRSHIYSSGFIVRPENSLSRSTSLVTFAIRMEHDLMPLQAKPYQKQILTLTKLKQAIERRL</sequence>
<evidence type="ECO:0000313" key="6">
    <source>
        <dbReference type="Proteomes" id="UP000481153"/>
    </source>
</evidence>
<comment type="caution">
    <text evidence="5">The sequence shown here is derived from an EMBL/GenBank/DDBJ whole genome shotgun (WGS) entry which is preliminary data.</text>
</comment>
<dbReference type="VEuPathDB" id="FungiDB:AeMF1_009851"/>
<dbReference type="Gene3D" id="1.10.506.10">
    <property type="entry name" value="GTPase Activation - p120gap, domain 1"/>
    <property type="match status" value="2"/>
</dbReference>
<dbReference type="Proteomes" id="UP000481153">
    <property type="component" value="Unassembled WGS sequence"/>
</dbReference>
<accession>A0A6G0WEU7</accession>
<name>A0A6G0WEU7_9STRA</name>
<dbReference type="InterPro" id="IPR002913">
    <property type="entry name" value="START_lipid-bd_dom"/>
</dbReference>
<dbReference type="PANTHER" id="PTHR10194:SF60">
    <property type="entry name" value="RAS GTPASE-ACTIVATING PROTEIN RASKOL"/>
    <property type="match status" value="1"/>
</dbReference>
<gene>
    <name evidence="5" type="ORF">Ae201684_016535</name>
</gene>
<feature type="domain" description="Ras-GAP" evidence="3">
    <location>
        <begin position="53"/>
        <end position="246"/>
    </location>
</feature>
<evidence type="ECO:0000259" key="4">
    <source>
        <dbReference type="PROSITE" id="PS50848"/>
    </source>
</evidence>
<keyword evidence="6" id="KW-1185">Reference proteome</keyword>
<dbReference type="PANTHER" id="PTHR10194">
    <property type="entry name" value="RAS GTPASE-ACTIVATING PROTEINS"/>
    <property type="match status" value="1"/>
</dbReference>
<evidence type="ECO:0008006" key="7">
    <source>
        <dbReference type="Google" id="ProtNLM"/>
    </source>
</evidence>
<dbReference type="SUPFAM" id="SSF48350">
    <property type="entry name" value="GTPase activation domain, GAP"/>
    <property type="match status" value="1"/>
</dbReference>
<dbReference type="EMBL" id="VJMJ01000257">
    <property type="protein sequence ID" value="KAF0724884.1"/>
    <property type="molecule type" value="Genomic_DNA"/>
</dbReference>
<evidence type="ECO:0000313" key="5">
    <source>
        <dbReference type="EMBL" id="KAF0724884.1"/>
    </source>
</evidence>
<reference evidence="5 6" key="1">
    <citation type="submission" date="2019-07" db="EMBL/GenBank/DDBJ databases">
        <title>Genomics analysis of Aphanomyces spp. identifies a new class of oomycete effector associated with host adaptation.</title>
        <authorList>
            <person name="Gaulin E."/>
        </authorList>
    </citation>
    <scope>NUCLEOTIDE SEQUENCE [LARGE SCALE GENOMIC DNA]</scope>
    <source>
        <strain evidence="5 6">ATCC 201684</strain>
    </source>
</reference>
<dbReference type="InterPro" id="IPR039360">
    <property type="entry name" value="Ras_GTPase"/>
</dbReference>
<keyword evidence="1" id="KW-0343">GTPase activation</keyword>
<dbReference type="SUPFAM" id="SSF55961">
    <property type="entry name" value="Bet v1-like"/>
    <property type="match status" value="1"/>
</dbReference>
<dbReference type="AlphaFoldDB" id="A0A6G0WEU7"/>
<dbReference type="InterPro" id="IPR001936">
    <property type="entry name" value="RasGAP_dom"/>
</dbReference>